<evidence type="ECO:0000256" key="1">
    <source>
        <dbReference type="SAM" id="MobiDB-lite"/>
    </source>
</evidence>
<reference evidence="2 3" key="1">
    <citation type="submission" date="2018-03" db="EMBL/GenBank/DDBJ databases">
        <title>Genomic Encyclopedia of Archaeal and Bacterial Type Strains, Phase II (KMG-II): from individual species to whole genera.</title>
        <authorList>
            <person name="Goeker M."/>
        </authorList>
    </citation>
    <scope>NUCLEOTIDE SEQUENCE [LARGE SCALE GENOMIC DNA]</scope>
    <source>
        <strain evidence="2 3">DSM 44720</strain>
    </source>
</reference>
<dbReference type="Proteomes" id="UP000239494">
    <property type="component" value="Unassembled WGS sequence"/>
</dbReference>
<evidence type="ECO:0000313" key="2">
    <source>
        <dbReference type="EMBL" id="PRY39853.1"/>
    </source>
</evidence>
<keyword evidence="3" id="KW-1185">Reference proteome</keyword>
<dbReference type="RefSeq" id="WP_106189739.1">
    <property type="nucleotide sequence ID" value="NZ_PVTF01000007.1"/>
</dbReference>
<comment type="caution">
    <text evidence="2">The sequence shown here is derived from an EMBL/GenBank/DDBJ whole genome shotgun (WGS) entry which is preliminary data.</text>
</comment>
<evidence type="ECO:0000313" key="3">
    <source>
        <dbReference type="Proteomes" id="UP000239494"/>
    </source>
</evidence>
<organism evidence="2 3">
    <name type="scientific">Umezawaea tangerina</name>
    <dbReference type="NCBI Taxonomy" id="84725"/>
    <lineage>
        <taxon>Bacteria</taxon>
        <taxon>Bacillati</taxon>
        <taxon>Actinomycetota</taxon>
        <taxon>Actinomycetes</taxon>
        <taxon>Pseudonocardiales</taxon>
        <taxon>Pseudonocardiaceae</taxon>
        <taxon>Umezawaea</taxon>
    </lineage>
</organism>
<protein>
    <submittedName>
        <fullName evidence="2">Uncharacterized protein</fullName>
    </submittedName>
</protein>
<feature type="region of interest" description="Disordered" evidence="1">
    <location>
        <begin position="1"/>
        <end position="60"/>
    </location>
</feature>
<proteinExistence type="predicted"/>
<dbReference type="AlphaFoldDB" id="A0A2T0T2J2"/>
<sequence>MCHADLPVTAPADGLVQSEVDGAPRPDPAGFPGWSGRPVPDDLPGAAALFPGFAPRGGDR</sequence>
<feature type="compositionally biased region" description="Low complexity" evidence="1">
    <location>
        <begin position="43"/>
        <end position="60"/>
    </location>
</feature>
<gene>
    <name evidence="2" type="ORF">CLV43_107440</name>
</gene>
<name>A0A2T0T2J2_9PSEU</name>
<dbReference type="EMBL" id="PVTF01000007">
    <property type="protein sequence ID" value="PRY39853.1"/>
    <property type="molecule type" value="Genomic_DNA"/>
</dbReference>
<accession>A0A2T0T2J2</accession>